<dbReference type="EMBL" id="OL685370">
    <property type="protein sequence ID" value="USC25952.1"/>
    <property type="molecule type" value="Genomic_DNA"/>
</dbReference>
<keyword evidence="2" id="KW-1185">Reference proteome</keyword>
<organism evidence="1 2">
    <name type="scientific">Palpita vitrealis nucleopolyhedrovirus</name>
    <dbReference type="NCBI Taxonomy" id="2951960"/>
    <lineage>
        <taxon>Viruses</taxon>
        <taxon>Viruses incertae sedis</taxon>
        <taxon>Naldaviricetes</taxon>
        <taxon>Lefavirales</taxon>
        <taxon>Baculoviridae</taxon>
        <taxon>Alphabaculovirus</taxon>
        <taxon>Alphabaculovirus pavitrealis</taxon>
    </lineage>
</organism>
<evidence type="ECO:0000313" key="2">
    <source>
        <dbReference type="Proteomes" id="UP001256712"/>
    </source>
</evidence>
<dbReference type="Proteomes" id="UP001256712">
    <property type="component" value="Segment"/>
</dbReference>
<proteinExistence type="predicted"/>
<evidence type="ECO:0000313" key="1">
    <source>
        <dbReference type="EMBL" id="USC25952.1"/>
    </source>
</evidence>
<accession>A0AAE9LNL1</accession>
<sequence>MNKYKILQTMIINELSYINDNVNYNSNKFFSKNQFKGELHKLLSILLKYKKLYNSTNINYDVRTVCFLLENKNKIDVSIVNNDVQNYVQSNIFKLFKTHNKMLNNYNNELNKLLQANNENLVPNINNIDNIKLQHIQLARLLCYITVIESRNSKDWKALVSNNVMAEHFFNFIVNVLNMIKSNQTSLNHNVSIVYNVNDNNSTMNLQNKLKPRLVTIEIIDKDKFENKHTDIEICYVLNNKLYVQDVNSQQFLIHSTFVELNVLPFCLFNDILPNDQSINVFNLFKFDNNKNKSTSKLPRLGNVMFINSLINKPITRQVIINTIDAYYSACQNLKTSGHRIVADYRTYRSNYKLAALDFIILIFVTNILHRNLKYNMLKEHEKMFQQLKVTVCKLSAAKLYEQLLKYDIDKEPLNNFEQNYEIL</sequence>
<reference evidence="1" key="1">
    <citation type="journal article" date="2022" name="J. Invertebr. Pathol.">
        <title>Identification of a new nucleopolyhedrovirus isolated from the olive leaf moth, Palpita vitrealis, from two locations in Egypt.</title>
        <authorList>
            <person name="El-Salamouny S."/>
            <person name="Wennmann J.T."/>
            <person name="Kleespies R.G."/>
            <person name="Richert-Poggeler K.R."/>
            <person name="Mansour A."/>
            <person name="Awad M."/>
            <person name="Agamy E."/>
            <person name="Salama R."/>
            <person name="Jehle J.A."/>
        </authorList>
    </citation>
    <scope>NUCLEOTIDE SEQUENCE</scope>
    <source>
        <strain evidence="1">Giza 2005</strain>
    </source>
</reference>
<protein>
    <submittedName>
        <fullName evidence="1">Uncharacterized protein</fullName>
    </submittedName>
</protein>
<name>A0AAE9LNL1_9ABAC</name>